<evidence type="ECO:0000313" key="6">
    <source>
        <dbReference type="EMBL" id="SNS02678.1"/>
    </source>
</evidence>
<protein>
    <submittedName>
        <fullName evidence="6">Two-component system, NarL family, sensor histidine kinase DesK</fullName>
    </submittedName>
</protein>
<gene>
    <name evidence="6" type="ORF">SAMN04488107_0917</name>
</gene>
<dbReference type="PANTHER" id="PTHR24421:SF63">
    <property type="entry name" value="SENSOR HISTIDINE KINASE DESK"/>
    <property type="match status" value="1"/>
</dbReference>
<feature type="transmembrane region" description="Helical" evidence="4">
    <location>
        <begin position="64"/>
        <end position="89"/>
    </location>
</feature>
<sequence>MSGGGPDGRYGSMGAVPTVARWWRDRSDPQRLDLYTRWSFYGWLAMTPLLALLVSGSAEGPASGAGVAAFVGGSAAVAVTTVVLARAWLDARREDRPPARGPLVAAAFAGLVTAALGVLAFAGQEDRTPALSWGVAMPLAMVLTAVTPVWPTRALARWGFGIGGATAAVVLAAGTPFATAAVLAVVLGSAVTGLALAFRFTVWVLDVVVEMERSRAVQAQLAVAEERLRFARDLHDVMGRNLSVIAVKSQLAAELVRRGRDGAAEELADISRVAEESLREVRDVVRGYRGSDLPGELAGARSVLRAAGVDVTVTGDDDAVALPGPVQTALGWVVREAVTNVLRHSRATRCTVELSTDGGTAALRVVNDGVTATAGGGGSGLAGLAERLAATGGRLAAGRDGDRFVLTATVPVGVRV</sequence>
<dbReference type="Gene3D" id="1.20.5.1930">
    <property type="match status" value="1"/>
</dbReference>
<dbReference type="AlphaFoldDB" id="A0A239B626"/>
<dbReference type="Pfam" id="PF07730">
    <property type="entry name" value="HisKA_3"/>
    <property type="match status" value="1"/>
</dbReference>
<keyword evidence="2 6" id="KW-0418">Kinase</keyword>
<evidence type="ECO:0000256" key="1">
    <source>
        <dbReference type="ARBA" id="ARBA00022679"/>
    </source>
</evidence>
<dbReference type="InterPro" id="IPR011712">
    <property type="entry name" value="Sig_transdc_His_kin_sub3_dim/P"/>
</dbReference>
<dbReference type="Gene3D" id="3.30.565.10">
    <property type="entry name" value="Histidine kinase-like ATPase, C-terminal domain"/>
    <property type="match status" value="1"/>
</dbReference>
<accession>A0A239B626</accession>
<evidence type="ECO:0000259" key="5">
    <source>
        <dbReference type="Pfam" id="PF07730"/>
    </source>
</evidence>
<name>A0A239B626_9ACTN</name>
<keyword evidence="4" id="KW-0812">Transmembrane</keyword>
<dbReference type="GO" id="GO:0046983">
    <property type="term" value="F:protein dimerization activity"/>
    <property type="evidence" value="ECO:0007669"/>
    <property type="project" value="InterPro"/>
</dbReference>
<evidence type="ECO:0000256" key="3">
    <source>
        <dbReference type="ARBA" id="ARBA00023012"/>
    </source>
</evidence>
<keyword evidence="1" id="KW-0808">Transferase</keyword>
<evidence type="ECO:0000256" key="2">
    <source>
        <dbReference type="ARBA" id="ARBA00022777"/>
    </source>
</evidence>
<organism evidence="6 7">
    <name type="scientific">Geodermatophilus saharensis</name>
    <dbReference type="NCBI Taxonomy" id="1137994"/>
    <lineage>
        <taxon>Bacteria</taxon>
        <taxon>Bacillati</taxon>
        <taxon>Actinomycetota</taxon>
        <taxon>Actinomycetes</taxon>
        <taxon>Geodermatophilales</taxon>
        <taxon>Geodermatophilaceae</taxon>
        <taxon>Geodermatophilus</taxon>
    </lineage>
</organism>
<reference evidence="7" key="1">
    <citation type="submission" date="2017-06" db="EMBL/GenBank/DDBJ databases">
        <authorList>
            <person name="Varghese N."/>
            <person name="Submissions S."/>
        </authorList>
    </citation>
    <scope>NUCLEOTIDE SEQUENCE [LARGE SCALE GENOMIC DNA]</scope>
    <source>
        <strain evidence="7">DSM 45423</strain>
    </source>
</reference>
<keyword evidence="7" id="KW-1185">Reference proteome</keyword>
<dbReference type="CDD" id="cd16917">
    <property type="entry name" value="HATPase_UhpB-NarQ-NarX-like"/>
    <property type="match status" value="1"/>
</dbReference>
<feature type="transmembrane region" description="Helical" evidence="4">
    <location>
        <begin position="130"/>
        <end position="150"/>
    </location>
</feature>
<dbReference type="SUPFAM" id="SSF55874">
    <property type="entry name" value="ATPase domain of HSP90 chaperone/DNA topoisomerase II/histidine kinase"/>
    <property type="match status" value="1"/>
</dbReference>
<feature type="transmembrane region" description="Helical" evidence="4">
    <location>
        <begin position="101"/>
        <end position="124"/>
    </location>
</feature>
<proteinExistence type="predicted"/>
<dbReference type="GO" id="GO:0016020">
    <property type="term" value="C:membrane"/>
    <property type="evidence" value="ECO:0007669"/>
    <property type="project" value="InterPro"/>
</dbReference>
<dbReference type="EMBL" id="FZOH01000002">
    <property type="protein sequence ID" value="SNS02678.1"/>
    <property type="molecule type" value="Genomic_DNA"/>
</dbReference>
<dbReference type="PANTHER" id="PTHR24421">
    <property type="entry name" value="NITRATE/NITRITE SENSOR PROTEIN NARX-RELATED"/>
    <property type="match status" value="1"/>
</dbReference>
<dbReference type="GO" id="GO:0000155">
    <property type="term" value="F:phosphorelay sensor kinase activity"/>
    <property type="evidence" value="ECO:0007669"/>
    <property type="project" value="InterPro"/>
</dbReference>
<dbReference type="InterPro" id="IPR050482">
    <property type="entry name" value="Sensor_HK_TwoCompSys"/>
</dbReference>
<dbReference type="InterPro" id="IPR036890">
    <property type="entry name" value="HATPase_C_sf"/>
</dbReference>
<dbReference type="Proteomes" id="UP000198386">
    <property type="component" value="Unassembled WGS sequence"/>
</dbReference>
<evidence type="ECO:0000256" key="4">
    <source>
        <dbReference type="SAM" id="Phobius"/>
    </source>
</evidence>
<feature type="transmembrane region" description="Helical" evidence="4">
    <location>
        <begin position="155"/>
        <end position="174"/>
    </location>
</feature>
<feature type="domain" description="Signal transduction histidine kinase subgroup 3 dimerisation and phosphoacceptor" evidence="5">
    <location>
        <begin position="226"/>
        <end position="292"/>
    </location>
</feature>
<evidence type="ECO:0000313" key="7">
    <source>
        <dbReference type="Proteomes" id="UP000198386"/>
    </source>
</evidence>
<keyword evidence="4" id="KW-1133">Transmembrane helix</keyword>
<keyword evidence="4" id="KW-0472">Membrane</keyword>
<feature type="transmembrane region" description="Helical" evidence="4">
    <location>
        <begin position="180"/>
        <end position="205"/>
    </location>
</feature>
<feature type="transmembrane region" description="Helical" evidence="4">
    <location>
        <begin position="40"/>
        <end position="58"/>
    </location>
</feature>
<keyword evidence="3" id="KW-0902">Two-component regulatory system</keyword>